<dbReference type="Proteomes" id="UP000281553">
    <property type="component" value="Unassembled WGS sequence"/>
</dbReference>
<gene>
    <name evidence="1" type="ORF">DILT_LOCUS12583</name>
</gene>
<proteinExistence type="predicted"/>
<accession>A0A3P7P9J6</accession>
<dbReference type="EMBL" id="UYRU01066974">
    <property type="protein sequence ID" value="VDN16752.1"/>
    <property type="molecule type" value="Genomic_DNA"/>
</dbReference>
<reference evidence="1 2" key="1">
    <citation type="submission" date="2018-11" db="EMBL/GenBank/DDBJ databases">
        <authorList>
            <consortium name="Pathogen Informatics"/>
        </authorList>
    </citation>
    <scope>NUCLEOTIDE SEQUENCE [LARGE SCALE GENOMIC DNA]</scope>
</reference>
<organism evidence="1 2">
    <name type="scientific">Dibothriocephalus latus</name>
    <name type="common">Fish tapeworm</name>
    <name type="synonym">Diphyllobothrium latum</name>
    <dbReference type="NCBI Taxonomy" id="60516"/>
    <lineage>
        <taxon>Eukaryota</taxon>
        <taxon>Metazoa</taxon>
        <taxon>Spiralia</taxon>
        <taxon>Lophotrochozoa</taxon>
        <taxon>Platyhelminthes</taxon>
        <taxon>Cestoda</taxon>
        <taxon>Eucestoda</taxon>
        <taxon>Diphyllobothriidea</taxon>
        <taxon>Diphyllobothriidae</taxon>
        <taxon>Dibothriocephalus</taxon>
    </lineage>
</organism>
<evidence type="ECO:0000313" key="2">
    <source>
        <dbReference type="Proteomes" id="UP000281553"/>
    </source>
</evidence>
<name>A0A3P7P9J6_DIBLA</name>
<sequence length="110" mass="12441">MKKGKFNLILAKYNEKRASWLAETVDGLAHNGDLLGFYGQLLRNLNPVNVAGYIDAYINRTDLGLVPDCTGFLMEENPDKLALDFLYFLRTEGLGELSYFKHCFEDCLLG</sequence>
<keyword evidence="2" id="KW-1185">Reference proteome</keyword>
<evidence type="ECO:0000313" key="1">
    <source>
        <dbReference type="EMBL" id="VDN16752.1"/>
    </source>
</evidence>
<protein>
    <submittedName>
        <fullName evidence="1">Uncharacterized protein</fullName>
    </submittedName>
</protein>
<dbReference type="OrthoDB" id="741027at2759"/>
<dbReference type="AlphaFoldDB" id="A0A3P7P9J6"/>